<evidence type="ECO:0000313" key="1">
    <source>
        <dbReference type="EMBL" id="ABB88973.1"/>
    </source>
</evidence>
<accession>Q2V9F4</accession>
<sequence>MKLMATSIMATAIMATAIMATLSATMLIGINGLNLQNANAQTSQPGITSNASSATNATAFITVNPSQSTDKEFWINTVHFDGNTNVHPSVMCDTCPQNTPLHPAEQPPANSTIPQGGGFRIVEPNKVGAWDFRSFTFSPDQIVVNQGDKVTLHFIGVQGAHHLITVDGLGAPFPLLRGQIHTVSFIANNPGTINYICHVHLPNMAGQILVLPKAIPK</sequence>
<proteinExistence type="predicted"/>
<dbReference type="InterPro" id="IPR008972">
    <property type="entry name" value="Cupredoxin"/>
</dbReference>
<dbReference type="SUPFAM" id="SSF49503">
    <property type="entry name" value="Cupredoxins"/>
    <property type="match status" value="1"/>
</dbReference>
<organism evidence="1">
    <name type="scientific">uncultured crenarchaeote</name>
    <dbReference type="NCBI Taxonomy" id="29281"/>
    <lineage>
        <taxon>Archaea</taxon>
        <taxon>Thermoproteota</taxon>
        <taxon>environmental samples</taxon>
    </lineage>
</organism>
<protein>
    <submittedName>
        <fullName evidence="1">Putative copper binding protein</fullName>
    </submittedName>
</protein>
<dbReference type="Gene3D" id="2.60.40.420">
    <property type="entry name" value="Cupredoxins - blue copper proteins"/>
    <property type="match status" value="1"/>
</dbReference>
<name>Q2V9F4_9CREN</name>
<reference evidence="1" key="1">
    <citation type="submission" date="2005-11" db="EMBL/GenBank/DDBJ databases">
        <title>Single cell genomics - a new approach in prokaryotic microbiology.</title>
        <authorList>
            <person name="Kvist T."/>
            <person name="Ahring B."/>
            <person name="Lasken R."/>
            <person name="Westermann P."/>
        </authorList>
    </citation>
    <scope>NUCLEOTIDE SEQUENCE</scope>
</reference>
<dbReference type="AlphaFoldDB" id="Q2V9F4"/>
<dbReference type="EMBL" id="DQ284442">
    <property type="protein sequence ID" value="ABB88973.1"/>
    <property type="molecule type" value="Genomic_DNA"/>
</dbReference>